<dbReference type="GO" id="GO:0005758">
    <property type="term" value="C:mitochondrial intermembrane space"/>
    <property type="evidence" value="ECO:0007669"/>
    <property type="project" value="UniProtKB-SubCell"/>
</dbReference>
<dbReference type="RefSeq" id="XP_011775475.1">
    <property type="nucleotide sequence ID" value="XM_011777173.1"/>
</dbReference>
<dbReference type="GeneID" id="23863309"/>
<evidence type="ECO:0000256" key="7">
    <source>
        <dbReference type="ARBA" id="ARBA00023128"/>
    </source>
</evidence>
<evidence type="ECO:0000259" key="9">
    <source>
        <dbReference type="PROSITE" id="PS50222"/>
    </source>
</evidence>
<sequence>MLGDGPLFRSLLCLLFSFHVFFPLLRCFFSRCVRVSGSTQRFAVRVNIICLFSSKGSTETKYKKKGMLSIWRAVKVSLPQAGHCHSYSVTAMLWSRLWLREMCQRIVGDSRMGCTALTLCVACIGASSWGAATVLCHPLATPEYLIPYYLRSIKSRFRHYASVRSADDGAMLMTMEDFVRSVLVLRKDEPLGASSLEDMSDLFASLDADGNVCLNLTEYTFLMVLLTAKLKDIRMLFTIVDKDRVGTLGLSEFAGVLRGLGCTANEANSLTTGCKNGIVRRLFGDDGELRCSYDEMEGSINAINEAIWRAEFHLFDPNNVGCIGAEEFGKLLAKQMIGSNVPFYVVENIRRMRGINTTVTVDQWIGFHQVMREADTIGEAVRLFMESGLSLGKREFNRVVKAAGVRPFKEEELDLIMALFDRNGDGALDFDEFISLMKRKLSYQYSGSSANEPREVKHFPTRLVECVGETLRGSVG</sequence>
<organism evidence="10 11">
    <name type="scientific">Trypanosoma brucei gambiense (strain MHOM/CI/86/DAL972)</name>
    <dbReference type="NCBI Taxonomy" id="679716"/>
    <lineage>
        <taxon>Eukaryota</taxon>
        <taxon>Discoba</taxon>
        <taxon>Euglenozoa</taxon>
        <taxon>Kinetoplastea</taxon>
        <taxon>Metakinetoplastina</taxon>
        <taxon>Trypanosomatida</taxon>
        <taxon>Trypanosomatidae</taxon>
        <taxon>Trypanosoma</taxon>
    </lineage>
</organism>
<proteinExistence type="predicted"/>
<evidence type="ECO:0000256" key="5">
    <source>
        <dbReference type="ARBA" id="ARBA00022837"/>
    </source>
</evidence>
<evidence type="ECO:0000256" key="6">
    <source>
        <dbReference type="ARBA" id="ARBA00022946"/>
    </source>
</evidence>
<dbReference type="GO" id="GO:0051560">
    <property type="term" value="P:mitochondrial calcium ion homeostasis"/>
    <property type="evidence" value="ECO:0007669"/>
    <property type="project" value="TreeGrafter"/>
</dbReference>
<dbReference type="GO" id="GO:1990246">
    <property type="term" value="C:uniplex complex"/>
    <property type="evidence" value="ECO:0007669"/>
    <property type="project" value="TreeGrafter"/>
</dbReference>
<dbReference type="InterPro" id="IPR018247">
    <property type="entry name" value="EF_Hand_1_Ca_BS"/>
</dbReference>
<protein>
    <recommendedName>
        <fullName evidence="9">EF-hand domain-containing protein</fullName>
    </recommendedName>
</protein>
<name>C9ZUW0_TRYB9</name>
<dbReference type="PANTHER" id="PTHR12294:SF14">
    <property type="entry name" value="EF-HAND DOMAIN-CONTAINING PROTEIN"/>
    <property type="match status" value="1"/>
</dbReference>
<evidence type="ECO:0000313" key="11">
    <source>
        <dbReference type="Proteomes" id="UP000002316"/>
    </source>
</evidence>
<feature type="domain" description="EF-hand" evidence="9">
    <location>
        <begin position="228"/>
        <end position="263"/>
    </location>
</feature>
<dbReference type="InterPro" id="IPR002048">
    <property type="entry name" value="EF_hand_dom"/>
</dbReference>
<comment type="subcellular location">
    <subcellularLocation>
        <location evidence="1">Mitochondrion inner membrane</location>
    </subcellularLocation>
    <subcellularLocation>
        <location evidence="2">Mitochondrion intermembrane space</location>
    </subcellularLocation>
</comment>
<evidence type="ECO:0000256" key="8">
    <source>
        <dbReference type="ARBA" id="ARBA00023136"/>
    </source>
</evidence>
<dbReference type="OrthoDB" id="186625at2759"/>
<keyword evidence="3" id="KW-0677">Repeat</keyword>
<dbReference type="VEuPathDB" id="TriTrypDB:Tbg972.8.1480"/>
<keyword evidence="8" id="KW-0472">Membrane</keyword>
<dbReference type="KEGG" id="tbg:TbgDal_VIII1480"/>
<keyword evidence="7" id="KW-0496">Mitochondrion</keyword>
<dbReference type="Pfam" id="PF13833">
    <property type="entry name" value="EF-hand_8"/>
    <property type="match status" value="2"/>
</dbReference>
<dbReference type="PROSITE" id="PS00018">
    <property type="entry name" value="EF_HAND_1"/>
    <property type="match status" value="1"/>
</dbReference>
<dbReference type="SUPFAM" id="SSF47473">
    <property type="entry name" value="EF-hand"/>
    <property type="match status" value="1"/>
</dbReference>
<gene>
    <name evidence="10" type="ORF">TbgDal_VIII1480</name>
</gene>
<keyword evidence="6" id="KW-0809">Transit peptide</keyword>
<evidence type="ECO:0000256" key="4">
    <source>
        <dbReference type="ARBA" id="ARBA00022792"/>
    </source>
</evidence>
<dbReference type="GO" id="GO:0036444">
    <property type="term" value="P:calcium import into the mitochondrion"/>
    <property type="evidence" value="ECO:0007669"/>
    <property type="project" value="TreeGrafter"/>
</dbReference>
<reference evidence="11" key="1">
    <citation type="journal article" date="2010" name="PLoS Negl. Trop. Dis.">
        <title>The genome sequence of Trypanosoma brucei gambiense, causative agent of chronic human african trypanosomiasis.</title>
        <authorList>
            <person name="Jackson A.P."/>
            <person name="Sanders M."/>
            <person name="Berry A."/>
            <person name="McQuillan J."/>
            <person name="Aslett M.A."/>
            <person name="Quail M.A."/>
            <person name="Chukualim B."/>
            <person name="Capewell P."/>
            <person name="MacLeod A."/>
            <person name="Melville S.E."/>
            <person name="Gibson W."/>
            <person name="Barry J.D."/>
            <person name="Berriman M."/>
            <person name="Hertz-Fowler C."/>
        </authorList>
    </citation>
    <scope>NUCLEOTIDE SEQUENCE [LARGE SCALE GENOMIC DNA]</scope>
    <source>
        <strain evidence="11">MHOM/CI/86/DAL972</strain>
    </source>
</reference>
<feature type="domain" description="EF-hand" evidence="9">
    <location>
        <begin position="408"/>
        <end position="443"/>
    </location>
</feature>
<dbReference type="GO" id="GO:0005509">
    <property type="term" value="F:calcium ion binding"/>
    <property type="evidence" value="ECO:0007669"/>
    <property type="project" value="InterPro"/>
</dbReference>
<dbReference type="AlphaFoldDB" id="C9ZUW0"/>
<keyword evidence="4" id="KW-0999">Mitochondrion inner membrane</keyword>
<evidence type="ECO:0000256" key="3">
    <source>
        <dbReference type="ARBA" id="ARBA00022737"/>
    </source>
</evidence>
<dbReference type="PROSITE" id="PS50222">
    <property type="entry name" value="EF_HAND_2"/>
    <property type="match status" value="3"/>
</dbReference>
<dbReference type="InterPro" id="IPR039800">
    <property type="entry name" value="MICU1/2/3"/>
</dbReference>
<evidence type="ECO:0000313" key="10">
    <source>
        <dbReference type="EMBL" id="CBH13198.1"/>
    </source>
</evidence>
<keyword evidence="5" id="KW-0106">Calcium</keyword>
<dbReference type="PANTHER" id="PTHR12294">
    <property type="entry name" value="EF HAND DOMAIN FAMILY A1,A2-RELATED"/>
    <property type="match status" value="1"/>
</dbReference>
<dbReference type="InterPro" id="IPR011992">
    <property type="entry name" value="EF-hand-dom_pair"/>
</dbReference>
<feature type="domain" description="EF-hand" evidence="9">
    <location>
        <begin position="303"/>
        <end position="338"/>
    </location>
</feature>
<dbReference type="Proteomes" id="UP000002316">
    <property type="component" value="Chromosome 8"/>
</dbReference>
<dbReference type="EMBL" id="FN554971">
    <property type="protein sequence ID" value="CBH13198.1"/>
    <property type="molecule type" value="Genomic_DNA"/>
</dbReference>
<evidence type="ECO:0000256" key="1">
    <source>
        <dbReference type="ARBA" id="ARBA00004273"/>
    </source>
</evidence>
<evidence type="ECO:0000256" key="2">
    <source>
        <dbReference type="ARBA" id="ARBA00004569"/>
    </source>
</evidence>
<accession>C9ZUW0</accession>
<dbReference type="Gene3D" id="1.10.238.10">
    <property type="entry name" value="EF-hand"/>
    <property type="match status" value="2"/>
</dbReference>
<dbReference type="SMART" id="SM00054">
    <property type="entry name" value="EFh"/>
    <property type="match status" value="4"/>
</dbReference>